<reference evidence="2 3" key="1">
    <citation type="submission" date="2020-08" db="EMBL/GenBank/DDBJ databases">
        <title>Sequencing the genomes of 1000 actinobacteria strains.</title>
        <authorList>
            <person name="Klenk H.-P."/>
        </authorList>
    </citation>
    <scope>NUCLEOTIDE SEQUENCE [LARGE SCALE GENOMIC DNA]</scope>
    <source>
        <strain evidence="2 3">DSM 105369</strain>
    </source>
</reference>
<evidence type="ECO:0008006" key="4">
    <source>
        <dbReference type="Google" id="ProtNLM"/>
    </source>
</evidence>
<protein>
    <recommendedName>
        <fullName evidence="4">DUF3558 domain-containing protein</fullName>
    </recommendedName>
</protein>
<evidence type="ECO:0000256" key="1">
    <source>
        <dbReference type="SAM" id="SignalP"/>
    </source>
</evidence>
<accession>A0A839N4I1</accession>
<dbReference type="PROSITE" id="PS51257">
    <property type="entry name" value="PROKAR_LIPOPROTEIN"/>
    <property type="match status" value="1"/>
</dbReference>
<gene>
    <name evidence="2" type="ORF">FHU39_002666</name>
</gene>
<sequence length="205" mass="20843">MNTRPCTLAAIVVLGMSLSACSGGGGSSGGGAPSGAGAASPPASHALASAASTGAKASQQVAVKASDVDTCKLITPAEAAKALGEPVRAPEHDKDQPTACDWQATKDLPVEMVYVDVFGQFDQIYGSMDDKQMTDAFVLQKVSGVGDKAFTQSFKADKSGSNVGDVFAVKKGDVALSFTILRPTMSKQQGFAADKVLAQAALGRL</sequence>
<dbReference type="Proteomes" id="UP000559182">
    <property type="component" value="Unassembled WGS sequence"/>
</dbReference>
<keyword evidence="1" id="KW-0732">Signal</keyword>
<evidence type="ECO:0000313" key="2">
    <source>
        <dbReference type="EMBL" id="MBB2892648.1"/>
    </source>
</evidence>
<organism evidence="2 3">
    <name type="scientific">Flexivirga oryzae</name>
    <dbReference type="NCBI Taxonomy" id="1794944"/>
    <lineage>
        <taxon>Bacteria</taxon>
        <taxon>Bacillati</taxon>
        <taxon>Actinomycetota</taxon>
        <taxon>Actinomycetes</taxon>
        <taxon>Micrococcales</taxon>
        <taxon>Dermacoccaceae</taxon>
        <taxon>Flexivirga</taxon>
    </lineage>
</organism>
<dbReference type="AlphaFoldDB" id="A0A839N4I1"/>
<feature type="signal peptide" evidence="1">
    <location>
        <begin position="1"/>
        <end position="22"/>
    </location>
</feature>
<evidence type="ECO:0000313" key="3">
    <source>
        <dbReference type="Proteomes" id="UP000559182"/>
    </source>
</evidence>
<keyword evidence="3" id="KW-1185">Reference proteome</keyword>
<comment type="caution">
    <text evidence="2">The sequence shown here is derived from an EMBL/GenBank/DDBJ whole genome shotgun (WGS) entry which is preliminary data.</text>
</comment>
<feature type="chain" id="PRO_5039167294" description="DUF3558 domain-containing protein" evidence="1">
    <location>
        <begin position="23"/>
        <end position="205"/>
    </location>
</feature>
<dbReference type="EMBL" id="JACHVQ010000002">
    <property type="protein sequence ID" value="MBB2892648.1"/>
    <property type="molecule type" value="Genomic_DNA"/>
</dbReference>
<dbReference type="RefSeq" id="WP_183321068.1">
    <property type="nucleotide sequence ID" value="NZ_JACHVQ010000002.1"/>
</dbReference>
<name>A0A839N4I1_9MICO</name>
<proteinExistence type="predicted"/>